<dbReference type="GO" id="GO:0009166">
    <property type="term" value="P:nucleotide catabolic process"/>
    <property type="evidence" value="ECO:0007669"/>
    <property type="project" value="InterPro"/>
</dbReference>
<dbReference type="InterPro" id="IPR053828">
    <property type="entry name" value="Nucleosidase_C"/>
</dbReference>
<dbReference type="InterPro" id="IPR006179">
    <property type="entry name" value="5_nucleotidase/apyrase"/>
</dbReference>
<dbReference type="HOGENOM" id="CLU_438872_0_0_1"/>
<sequence length="623" mass="69518">MSGSNPNLPIPRQPKKLRPFKSAVMCLSRDRCRIHFERMIANIGDVVTFVEYLRDTGADVVFIDTGDQTHGGGLSDADKPEGAQALLLHTSLPYDVLSPGKFAMLEAHPEIKEKYLAANVFYKPPNEPGAQRRQLGSTHRTWYTGSGRKITAIGVAFENESKTREAGVYIERVESILTHKWFTEQVLTSNPDVFLLVGHMSLSAKERPKWRLIHQAIRSRYPDTPIFIFAGHTHERQCIMGINRENPIRSLGIESGRYLETIGWVGANLTAATEPLELSRIHLDASRDTLIGLTGADPSAFTQASDYVMRPFHELAGRFGLDQYIGCLKNGKAKPILTTSEETSLRTQPLDYPWDTKKYSENDPHHAYNLYRNVAFPDVVPHNASEPYVLLLNNGFIRGPLYNGSFTLNDKFVNLPYDSQAFWSTRIPKMVAKKVLDRLSKPDDAAQCIPAQSGKALLSEDSQRPIVQGRYMRGLAETDGKLGDNEEESCDALGVSPPLMQCWPDKYGITLSKGIDALKGCDYVDFVTLEFLKSRAEPVIEKLMKDTASVQCELPSPGKPLWQTYGRAFSGDVIKEWVQISNTWNQLLLALILITGLLSAISLKESGRLGRSSVNSPCQLNMM</sequence>
<dbReference type="Pfam" id="PF21953">
    <property type="entry name" value="NadN_nucleosid_C"/>
    <property type="match status" value="1"/>
</dbReference>
<gene>
    <name evidence="2" type="ORF">M407DRAFT_3202</name>
</gene>
<dbReference type="Proteomes" id="UP000054248">
    <property type="component" value="Unassembled WGS sequence"/>
</dbReference>
<dbReference type="GO" id="GO:0005829">
    <property type="term" value="C:cytosol"/>
    <property type="evidence" value="ECO:0007669"/>
    <property type="project" value="TreeGrafter"/>
</dbReference>
<dbReference type="PANTHER" id="PTHR11575:SF22">
    <property type="entry name" value="ADL392WP"/>
    <property type="match status" value="1"/>
</dbReference>
<dbReference type="SUPFAM" id="SSF55816">
    <property type="entry name" value="5'-nucleotidase (syn. UDP-sugar hydrolase), C-terminal domain"/>
    <property type="match status" value="1"/>
</dbReference>
<dbReference type="InterPro" id="IPR029052">
    <property type="entry name" value="Metallo-depent_PP-like"/>
</dbReference>
<reference evidence="2 3" key="1">
    <citation type="submission" date="2014-04" db="EMBL/GenBank/DDBJ databases">
        <authorList>
            <consortium name="DOE Joint Genome Institute"/>
            <person name="Kuo A."/>
            <person name="Girlanda M."/>
            <person name="Perotto S."/>
            <person name="Kohler A."/>
            <person name="Nagy L.G."/>
            <person name="Floudas D."/>
            <person name="Copeland A."/>
            <person name="Barry K.W."/>
            <person name="Cichocki N."/>
            <person name="Veneault-Fourrey C."/>
            <person name="LaButti K."/>
            <person name="Lindquist E.A."/>
            <person name="Lipzen A."/>
            <person name="Lundell T."/>
            <person name="Morin E."/>
            <person name="Murat C."/>
            <person name="Sun H."/>
            <person name="Tunlid A."/>
            <person name="Henrissat B."/>
            <person name="Grigoriev I.V."/>
            <person name="Hibbett D.S."/>
            <person name="Martin F."/>
            <person name="Nordberg H.P."/>
            <person name="Cantor M.N."/>
            <person name="Hua S.X."/>
        </authorList>
    </citation>
    <scope>NUCLEOTIDE SEQUENCE [LARGE SCALE GENOMIC DNA]</scope>
    <source>
        <strain evidence="2 3">MUT 4182</strain>
    </source>
</reference>
<dbReference type="PANTHER" id="PTHR11575">
    <property type="entry name" value="5'-NUCLEOTIDASE-RELATED"/>
    <property type="match status" value="1"/>
</dbReference>
<dbReference type="InterPro" id="IPR036907">
    <property type="entry name" value="5'-Nucleotdase_C_sf"/>
</dbReference>
<keyword evidence="3" id="KW-1185">Reference proteome</keyword>
<proteinExistence type="predicted"/>
<dbReference type="Gene3D" id="3.90.780.10">
    <property type="entry name" value="5'-Nucleotidase, C-terminal domain"/>
    <property type="match status" value="1"/>
</dbReference>
<dbReference type="AlphaFoldDB" id="A0A0C3QWX7"/>
<dbReference type="GO" id="GO:0016787">
    <property type="term" value="F:hydrolase activity"/>
    <property type="evidence" value="ECO:0007669"/>
    <property type="project" value="InterPro"/>
</dbReference>
<organism evidence="2 3">
    <name type="scientific">Tulasnella calospora MUT 4182</name>
    <dbReference type="NCBI Taxonomy" id="1051891"/>
    <lineage>
        <taxon>Eukaryota</taxon>
        <taxon>Fungi</taxon>
        <taxon>Dikarya</taxon>
        <taxon>Basidiomycota</taxon>
        <taxon>Agaricomycotina</taxon>
        <taxon>Agaricomycetes</taxon>
        <taxon>Cantharellales</taxon>
        <taxon>Tulasnellaceae</taxon>
        <taxon>Tulasnella</taxon>
    </lineage>
</organism>
<reference evidence="3" key="2">
    <citation type="submission" date="2015-01" db="EMBL/GenBank/DDBJ databases">
        <title>Evolutionary Origins and Diversification of the Mycorrhizal Mutualists.</title>
        <authorList>
            <consortium name="DOE Joint Genome Institute"/>
            <consortium name="Mycorrhizal Genomics Consortium"/>
            <person name="Kohler A."/>
            <person name="Kuo A."/>
            <person name="Nagy L.G."/>
            <person name="Floudas D."/>
            <person name="Copeland A."/>
            <person name="Barry K.W."/>
            <person name="Cichocki N."/>
            <person name="Veneault-Fourrey C."/>
            <person name="LaButti K."/>
            <person name="Lindquist E.A."/>
            <person name="Lipzen A."/>
            <person name="Lundell T."/>
            <person name="Morin E."/>
            <person name="Murat C."/>
            <person name="Riley R."/>
            <person name="Ohm R."/>
            <person name="Sun H."/>
            <person name="Tunlid A."/>
            <person name="Henrissat B."/>
            <person name="Grigoriev I.V."/>
            <person name="Hibbett D.S."/>
            <person name="Martin F."/>
        </authorList>
    </citation>
    <scope>NUCLEOTIDE SEQUENCE [LARGE SCALE GENOMIC DNA]</scope>
    <source>
        <strain evidence="3">MUT 4182</strain>
    </source>
</reference>
<feature type="domain" description="Putative 5'-nucleotidase C-terminal" evidence="1">
    <location>
        <begin position="362"/>
        <end position="448"/>
    </location>
</feature>
<protein>
    <recommendedName>
        <fullName evidence="1">Putative 5'-nucleotidase C-terminal domain-containing protein</fullName>
    </recommendedName>
</protein>
<dbReference type="EMBL" id="KN822942">
    <property type="protein sequence ID" value="KIO34476.1"/>
    <property type="molecule type" value="Genomic_DNA"/>
</dbReference>
<name>A0A0C3QWX7_9AGAM</name>
<dbReference type="OrthoDB" id="7722975at2759"/>
<dbReference type="SUPFAM" id="SSF56300">
    <property type="entry name" value="Metallo-dependent phosphatases"/>
    <property type="match status" value="1"/>
</dbReference>
<dbReference type="STRING" id="1051891.A0A0C3QWX7"/>
<accession>A0A0C3QWX7</accession>
<evidence type="ECO:0000313" key="2">
    <source>
        <dbReference type="EMBL" id="KIO34476.1"/>
    </source>
</evidence>
<dbReference type="Gene3D" id="3.60.21.10">
    <property type="match status" value="1"/>
</dbReference>
<evidence type="ECO:0000313" key="3">
    <source>
        <dbReference type="Proteomes" id="UP000054248"/>
    </source>
</evidence>
<evidence type="ECO:0000259" key="1">
    <source>
        <dbReference type="Pfam" id="PF21953"/>
    </source>
</evidence>